<dbReference type="Proteomes" id="UP001155128">
    <property type="component" value="Unassembled WGS sequence"/>
</dbReference>
<dbReference type="Pfam" id="PF05275">
    <property type="entry name" value="CopB"/>
    <property type="match status" value="1"/>
</dbReference>
<gene>
    <name evidence="2" type="ORF">NDO55_10920</name>
</gene>
<keyword evidence="3" id="KW-1185">Reference proteome</keyword>
<dbReference type="InterPro" id="IPR007939">
    <property type="entry name" value="Cu-R_B_prcur"/>
</dbReference>
<dbReference type="GO" id="GO:0006878">
    <property type="term" value="P:intracellular copper ion homeostasis"/>
    <property type="evidence" value="ECO:0007669"/>
    <property type="project" value="InterPro"/>
</dbReference>
<organism evidence="2 3">
    <name type="scientific">Sphingomicrobium sediminis</name>
    <dbReference type="NCBI Taxonomy" id="2950949"/>
    <lineage>
        <taxon>Bacteria</taxon>
        <taxon>Pseudomonadati</taxon>
        <taxon>Pseudomonadota</taxon>
        <taxon>Alphaproteobacteria</taxon>
        <taxon>Sphingomonadales</taxon>
        <taxon>Sphingomonadaceae</taxon>
        <taxon>Sphingomicrobium</taxon>
    </lineage>
</organism>
<evidence type="ECO:0000313" key="3">
    <source>
        <dbReference type="Proteomes" id="UP001155128"/>
    </source>
</evidence>
<dbReference type="GO" id="GO:0009279">
    <property type="term" value="C:cell outer membrane"/>
    <property type="evidence" value="ECO:0007669"/>
    <property type="project" value="InterPro"/>
</dbReference>
<sequence length="319" mass="34362">MNAALILSAMALQPVHAGHQPTPPAEAKKDEDAADHEKMDHDMMGHGAADQPVMDHGAMGHGAAAGDKLEGIPIGPPPRAAGSGPAREAERIFGADAMREARAALIHETGQQSFLWVQADRAEARFGGDSVGFLWDAQASYGPDLDELWIESEGEGDLDEGIESADIEATWSRAIAPFWDLQIGARQDLAGSSRTYATVGVQGLAPYLFEVDAAAYLSTEGEMTAEIEAELDQRITQRLILQPRGELVFSAQDIPDLALGSGLAKAELGLRLRYEFAREFAPYIGIAQEWRVGDSRDFARAAGEDASATRFVAGLRFWF</sequence>
<feature type="region of interest" description="Disordered" evidence="1">
    <location>
        <begin position="14"/>
        <end position="34"/>
    </location>
</feature>
<accession>A0A9X2EMY1</accession>
<reference evidence="2" key="1">
    <citation type="submission" date="2022-06" db="EMBL/GenBank/DDBJ databases">
        <title>Sphingomicrobium sedimins sp. nov., a marine bacterium isolated from tidal flat.</title>
        <authorList>
            <person name="Kim C.-H."/>
            <person name="Yoo Y."/>
            <person name="Kim J.-J."/>
        </authorList>
    </citation>
    <scope>NUCLEOTIDE SEQUENCE</scope>
    <source>
        <strain evidence="2">GRR-S6-50</strain>
    </source>
</reference>
<dbReference type="EMBL" id="JAMSHT010000001">
    <property type="protein sequence ID" value="MCM8558329.1"/>
    <property type="molecule type" value="Genomic_DNA"/>
</dbReference>
<dbReference type="RefSeq" id="WP_252115140.1">
    <property type="nucleotide sequence ID" value="NZ_JAMSHT010000001.1"/>
</dbReference>
<comment type="caution">
    <text evidence="2">The sequence shown here is derived from an EMBL/GenBank/DDBJ whole genome shotgun (WGS) entry which is preliminary data.</text>
</comment>
<proteinExistence type="predicted"/>
<dbReference type="GO" id="GO:0005507">
    <property type="term" value="F:copper ion binding"/>
    <property type="evidence" value="ECO:0007669"/>
    <property type="project" value="InterPro"/>
</dbReference>
<evidence type="ECO:0000313" key="2">
    <source>
        <dbReference type="EMBL" id="MCM8558329.1"/>
    </source>
</evidence>
<dbReference type="AlphaFoldDB" id="A0A9X2EMY1"/>
<protein>
    <submittedName>
        <fullName evidence="2">Copper resistance protein B</fullName>
    </submittedName>
</protein>
<name>A0A9X2EMY1_9SPHN</name>
<evidence type="ECO:0000256" key="1">
    <source>
        <dbReference type="SAM" id="MobiDB-lite"/>
    </source>
</evidence>